<dbReference type="InterPro" id="IPR029903">
    <property type="entry name" value="RmlD-like-bd"/>
</dbReference>
<keyword evidence="9" id="KW-1185">Reference proteome</keyword>
<dbReference type="CDD" id="cd05254">
    <property type="entry name" value="dTDP_HR_like_SDR_e"/>
    <property type="match status" value="1"/>
</dbReference>
<evidence type="ECO:0000256" key="2">
    <source>
        <dbReference type="ARBA" id="ARBA00010944"/>
    </source>
</evidence>
<comment type="pathway">
    <text evidence="1 6">Carbohydrate biosynthesis; dTDP-L-rhamnose biosynthesis.</text>
</comment>
<dbReference type="GO" id="GO:0019305">
    <property type="term" value="P:dTDP-rhamnose biosynthetic process"/>
    <property type="evidence" value="ECO:0007669"/>
    <property type="project" value="UniProtKB-UniPathway"/>
</dbReference>
<dbReference type="InterPro" id="IPR005913">
    <property type="entry name" value="dTDP_dehydrorham_reduct"/>
</dbReference>
<name>A0A7K1SVC6_9SPHI</name>
<dbReference type="EMBL" id="WPIK01000004">
    <property type="protein sequence ID" value="MVN21000.1"/>
    <property type="molecule type" value="Genomic_DNA"/>
</dbReference>
<comment type="caution">
    <text evidence="8">The sequence shown here is derived from an EMBL/GenBank/DDBJ whole genome shotgun (WGS) entry which is preliminary data.</text>
</comment>
<gene>
    <name evidence="8" type="ORF">GO621_05545</name>
</gene>
<evidence type="ECO:0000313" key="9">
    <source>
        <dbReference type="Proteomes" id="UP000462014"/>
    </source>
</evidence>
<comment type="function">
    <text evidence="6">Catalyzes the reduction of dTDP-6-deoxy-L-lyxo-4-hexulose to yield dTDP-L-rhamnose.</text>
</comment>
<dbReference type="InterPro" id="IPR036291">
    <property type="entry name" value="NAD(P)-bd_dom_sf"/>
</dbReference>
<evidence type="ECO:0000256" key="4">
    <source>
        <dbReference type="ARBA" id="ARBA00017099"/>
    </source>
</evidence>
<accession>A0A7K1SVC6</accession>
<dbReference type="Proteomes" id="UP000462014">
    <property type="component" value="Unassembled WGS sequence"/>
</dbReference>
<organism evidence="8 9">
    <name type="scientific">Mucilaginibacter arboris</name>
    <dbReference type="NCBI Taxonomy" id="2682090"/>
    <lineage>
        <taxon>Bacteria</taxon>
        <taxon>Pseudomonadati</taxon>
        <taxon>Bacteroidota</taxon>
        <taxon>Sphingobacteriia</taxon>
        <taxon>Sphingobacteriales</taxon>
        <taxon>Sphingobacteriaceae</taxon>
        <taxon>Mucilaginibacter</taxon>
    </lineage>
</organism>
<comment type="similarity">
    <text evidence="2 6">Belongs to the dTDP-4-dehydrorhamnose reductase family.</text>
</comment>
<dbReference type="GO" id="GO:0008831">
    <property type="term" value="F:dTDP-4-dehydrorhamnose reductase activity"/>
    <property type="evidence" value="ECO:0007669"/>
    <property type="project" value="UniProtKB-EC"/>
</dbReference>
<dbReference type="Pfam" id="PF04321">
    <property type="entry name" value="RmlD_sub_bind"/>
    <property type="match status" value="1"/>
</dbReference>
<evidence type="ECO:0000256" key="6">
    <source>
        <dbReference type="RuleBase" id="RU364082"/>
    </source>
</evidence>
<evidence type="ECO:0000256" key="1">
    <source>
        <dbReference type="ARBA" id="ARBA00004781"/>
    </source>
</evidence>
<dbReference type="UniPathway" id="UPA00124"/>
<dbReference type="AlphaFoldDB" id="A0A7K1SVC6"/>
<proteinExistence type="inferred from homology"/>
<dbReference type="Gene3D" id="3.90.25.10">
    <property type="entry name" value="UDP-galactose 4-epimerase, domain 1"/>
    <property type="match status" value="1"/>
</dbReference>
<keyword evidence="6" id="KW-0521">NADP</keyword>
<protein>
    <recommendedName>
        <fullName evidence="4 6">dTDP-4-dehydrorhamnose reductase</fullName>
        <ecNumber evidence="3 6">1.1.1.133</ecNumber>
    </recommendedName>
</protein>
<dbReference type="EC" id="1.1.1.133" evidence="3 6"/>
<feature type="domain" description="RmlD-like substrate binding" evidence="7">
    <location>
        <begin position="6"/>
        <end position="231"/>
    </location>
</feature>
<evidence type="ECO:0000256" key="3">
    <source>
        <dbReference type="ARBA" id="ARBA00012929"/>
    </source>
</evidence>
<comment type="catalytic activity">
    <reaction evidence="5">
        <text>dTDP-beta-L-rhamnose + NADP(+) = dTDP-4-dehydro-beta-L-rhamnose + NADPH + H(+)</text>
        <dbReference type="Rhea" id="RHEA:21796"/>
        <dbReference type="ChEBI" id="CHEBI:15378"/>
        <dbReference type="ChEBI" id="CHEBI:57510"/>
        <dbReference type="ChEBI" id="CHEBI:57783"/>
        <dbReference type="ChEBI" id="CHEBI:58349"/>
        <dbReference type="ChEBI" id="CHEBI:62830"/>
        <dbReference type="EC" id="1.1.1.133"/>
    </reaction>
</comment>
<dbReference type="PANTHER" id="PTHR10491:SF4">
    <property type="entry name" value="METHIONINE ADENOSYLTRANSFERASE 2 SUBUNIT BETA"/>
    <property type="match status" value="1"/>
</dbReference>
<keyword evidence="6" id="KW-0560">Oxidoreductase</keyword>
<dbReference type="RefSeq" id="WP_157564973.1">
    <property type="nucleotide sequence ID" value="NZ_WPIK01000004.1"/>
</dbReference>
<reference evidence="8 9" key="1">
    <citation type="submission" date="2019-12" db="EMBL/GenBank/DDBJ databases">
        <title>Mucilaginibacter sp. HMF7410 genome sequencing and assembly.</title>
        <authorList>
            <person name="Kang H."/>
            <person name="Cha I."/>
            <person name="Kim H."/>
            <person name="Joh K."/>
        </authorList>
    </citation>
    <scope>NUCLEOTIDE SEQUENCE [LARGE SCALE GENOMIC DNA]</scope>
    <source>
        <strain evidence="8 9">HMF7410</strain>
    </source>
</reference>
<dbReference type="SUPFAM" id="SSF51735">
    <property type="entry name" value="NAD(P)-binding Rossmann-fold domains"/>
    <property type="match status" value="1"/>
</dbReference>
<dbReference type="Gene3D" id="3.40.50.720">
    <property type="entry name" value="NAD(P)-binding Rossmann-like Domain"/>
    <property type="match status" value="1"/>
</dbReference>
<sequence>MEQISKIMIIGSKGMAGHVIYYYLKEHTSYSIVDIARGTDFFVPNYQLDITDFVKLEEVIKKELPRIVINCIGILNQNAERHPDKAILLNSYLPHFLAKVGSNLGFKVIHISTDCVFDGKKGGYTEDSIKDGHGFYSQTKALGELNYGNNLTIRTSIIGPELKKDGIGLFHWFMQQSGNIKGYSEAYWTGVTTIELAKGIVAAIEQNVKGLHHLVNNYKINKYDLLVLFKNAFKRDNVLVDKFNDYHVDKSLIKTDQSFVYTIPDYKFMIDEMKLWIETHPSLYNL</sequence>
<evidence type="ECO:0000256" key="5">
    <source>
        <dbReference type="ARBA" id="ARBA00048200"/>
    </source>
</evidence>
<dbReference type="GO" id="GO:0005829">
    <property type="term" value="C:cytosol"/>
    <property type="evidence" value="ECO:0007669"/>
    <property type="project" value="TreeGrafter"/>
</dbReference>
<evidence type="ECO:0000313" key="8">
    <source>
        <dbReference type="EMBL" id="MVN21000.1"/>
    </source>
</evidence>
<dbReference type="PANTHER" id="PTHR10491">
    <property type="entry name" value="DTDP-4-DEHYDRORHAMNOSE REDUCTASE"/>
    <property type="match status" value="1"/>
</dbReference>
<evidence type="ECO:0000259" key="7">
    <source>
        <dbReference type="Pfam" id="PF04321"/>
    </source>
</evidence>